<keyword evidence="3 5" id="KW-1133">Transmembrane helix</keyword>
<dbReference type="GO" id="GO:0005886">
    <property type="term" value="C:plasma membrane"/>
    <property type="evidence" value="ECO:0007669"/>
    <property type="project" value="TreeGrafter"/>
</dbReference>
<gene>
    <name evidence="6" type="ORF">CANTEDRAFT_114243</name>
</gene>
<dbReference type="GeneID" id="18247331"/>
<evidence type="ECO:0000256" key="2">
    <source>
        <dbReference type="ARBA" id="ARBA00022692"/>
    </source>
</evidence>
<comment type="subcellular location">
    <subcellularLocation>
        <location evidence="1 5">Membrane</location>
        <topology evidence="1 5">Multi-pass membrane protein</topology>
    </subcellularLocation>
</comment>
<dbReference type="OrthoDB" id="73901at2759"/>
<dbReference type="AlphaFoldDB" id="G3B3L3"/>
<dbReference type="Proteomes" id="UP000000707">
    <property type="component" value="Unassembled WGS sequence"/>
</dbReference>
<protein>
    <recommendedName>
        <fullName evidence="5">Copper transport protein</fullName>
    </recommendedName>
</protein>
<organism evidence="7">
    <name type="scientific">Candida tenuis (strain ATCC 10573 / BCRC 21748 / CBS 615 / JCM 9827 / NBRC 10315 / NRRL Y-1498 / VKM Y-70)</name>
    <name type="common">Yeast</name>
    <name type="synonym">Yamadazyma tenuis</name>
    <dbReference type="NCBI Taxonomy" id="590646"/>
    <lineage>
        <taxon>Eukaryota</taxon>
        <taxon>Fungi</taxon>
        <taxon>Dikarya</taxon>
        <taxon>Ascomycota</taxon>
        <taxon>Saccharomycotina</taxon>
        <taxon>Pichiomycetes</taxon>
        <taxon>Debaryomycetaceae</taxon>
        <taxon>Yamadazyma</taxon>
    </lineage>
</organism>
<evidence type="ECO:0000256" key="4">
    <source>
        <dbReference type="ARBA" id="ARBA00023136"/>
    </source>
</evidence>
<dbReference type="GO" id="GO:0005375">
    <property type="term" value="F:copper ion transmembrane transporter activity"/>
    <property type="evidence" value="ECO:0007669"/>
    <property type="project" value="UniProtKB-UniRule"/>
</dbReference>
<dbReference type="HOGENOM" id="CLU_093528_0_0_1"/>
<feature type="transmembrane region" description="Helical" evidence="5">
    <location>
        <begin position="65"/>
        <end position="82"/>
    </location>
</feature>
<dbReference type="PANTHER" id="PTHR12483:SF27">
    <property type="entry name" value="COPPER TRANSPORT PROTEIN CTR1"/>
    <property type="match status" value="1"/>
</dbReference>
<name>G3B3L3_CANTC</name>
<reference evidence="6 7" key="1">
    <citation type="journal article" date="2011" name="Proc. Natl. Acad. Sci. U.S.A.">
        <title>Comparative genomics of xylose-fermenting fungi for enhanced biofuel production.</title>
        <authorList>
            <person name="Wohlbach D.J."/>
            <person name="Kuo A."/>
            <person name="Sato T.K."/>
            <person name="Potts K.M."/>
            <person name="Salamov A.A."/>
            <person name="LaButti K.M."/>
            <person name="Sun H."/>
            <person name="Clum A."/>
            <person name="Pangilinan J.L."/>
            <person name="Lindquist E.A."/>
            <person name="Lucas S."/>
            <person name="Lapidus A."/>
            <person name="Jin M."/>
            <person name="Gunawan C."/>
            <person name="Balan V."/>
            <person name="Dale B.E."/>
            <person name="Jeffries T.W."/>
            <person name="Zinkel R."/>
            <person name="Barry K.W."/>
            <person name="Grigoriev I.V."/>
            <person name="Gasch A.P."/>
        </authorList>
    </citation>
    <scope>NUCLEOTIDE SEQUENCE [LARGE SCALE GENOMIC DNA]</scope>
    <source>
        <strain evidence="6">ATCC 10573</strain>
        <strain evidence="7">ATCC 10573 / BCRC 21748 / CBS 615 / JCM 9827 / NBRC 10315 / NRRL Y-1498 / VKM Y-70</strain>
    </source>
</reference>
<dbReference type="PANTHER" id="PTHR12483">
    <property type="entry name" value="SOLUTE CARRIER FAMILY 31 COPPER TRANSPORTERS"/>
    <property type="match status" value="1"/>
</dbReference>
<evidence type="ECO:0000256" key="3">
    <source>
        <dbReference type="ARBA" id="ARBA00022989"/>
    </source>
</evidence>
<dbReference type="STRING" id="590646.G3B3L3"/>
<keyword evidence="5" id="KW-0813">Transport</keyword>
<accession>G3B3L3</accession>
<dbReference type="KEGG" id="cten:18247331"/>
<dbReference type="EMBL" id="GL996521">
    <property type="protein sequence ID" value="EGV64418.1"/>
    <property type="molecule type" value="Genomic_DNA"/>
</dbReference>
<keyword evidence="5" id="KW-0186">Copper</keyword>
<dbReference type="Pfam" id="PF04145">
    <property type="entry name" value="Ctr"/>
    <property type="match status" value="1"/>
</dbReference>
<evidence type="ECO:0000313" key="7">
    <source>
        <dbReference type="Proteomes" id="UP000000707"/>
    </source>
</evidence>
<evidence type="ECO:0000256" key="1">
    <source>
        <dbReference type="ARBA" id="ARBA00004141"/>
    </source>
</evidence>
<dbReference type="EMBL" id="GL996521">
    <property type="protein sequence ID" value="EGV64417.1"/>
    <property type="molecule type" value="Genomic_DNA"/>
</dbReference>
<dbReference type="InterPro" id="IPR007274">
    <property type="entry name" value="Cop_transporter"/>
</dbReference>
<comment type="similarity">
    <text evidence="5">Belongs to the copper transporter (Ctr) (TC 1.A.56) family. SLC31A subfamily.</text>
</comment>
<proteinExistence type="inferred from homology"/>
<dbReference type="eggNOG" id="ENOG502QVCV">
    <property type="taxonomic scope" value="Eukaryota"/>
</dbReference>
<keyword evidence="4 5" id="KW-0472">Membrane</keyword>
<sequence>MNMHMMTEASSSTMDMASSTSMASSTASSTSDSMDMDTMHRYFTTAYNGYPVLFKGLKAKNGGEVFGIFLLVFFVAVFTKFLEFARSYMEQKVWVSPVDRHLYTDSESDGKNLVTESTGQIARVSVSGSIPSMLVRNAIRLILIFLPEMFGFALMLVAMSFTLVYFFAVVSGLTVGKFIFERLGSRLHMVPIPTLAHHG</sequence>
<keyword evidence="5" id="KW-0406">Ion transport</keyword>
<keyword evidence="5" id="KW-0187">Copper transport</keyword>
<keyword evidence="2 5" id="KW-0812">Transmembrane</keyword>
<evidence type="ECO:0000256" key="5">
    <source>
        <dbReference type="RuleBase" id="RU367022"/>
    </source>
</evidence>
<keyword evidence="7" id="KW-1185">Reference proteome</keyword>
<evidence type="ECO:0000313" key="6">
    <source>
        <dbReference type="EMBL" id="EGV64418.1"/>
    </source>
</evidence>